<dbReference type="Proteomes" id="UP000620124">
    <property type="component" value="Unassembled WGS sequence"/>
</dbReference>
<keyword evidence="1" id="KW-1133">Transmembrane helix</keyword>
<evidence type="ECO:0000256" key="1">
    <source>
        <dbReference type="SAM" id="Phobius"/>
    </source>
</evidence>
<keyword evidence="3" id="KW-1185">Reference proteome</keyword>
<gene>
    <name evidence="2" type="ORF">MVEN_02557800</name>
</gene>
<name>A0A8H6WUE4_9AGAR</name>
<feature type="transmembrane region" description="Helical" evidence="1">
    <location>
        <begin position="92"/>
        <end position="114"/>
    </location>
</feature>
<comment type="caution">
    <text evidence="2">The sequence shown here is derived from an EMBL/GenBank/DDBJ whole genome shotgun (WGS) entry which is preliminary data.</text>
</comment>
<keyword evidence="1" id="KW-0472">Membrane</keyword>
<reference evidence="2" key="1">
    <citation type="submission" date="2020-05" db="EMBL/GenBank/DDBJ databases">
        <title>Mycena genomes resolve the evolution of fungal bioluminescence.</title>
        <authorList>
            <person name="Tsai I.J."/>
        </authorList>
    </citation>
    <scope>NUCLEOTIDE SEQUENCE</scope>
    <source>
        <strain evidence="2">CCC161011</strain>
    </source>
</reference>
<sequence>MIPPLQDWIIAFVIGTGVPAIGALSGLIAAVYIFQFTYTFPPLLMLGLGLQLDAMAEDEAFTMPGVTPKRIDTWRDLSRWKRGFFSEGPKRVVFKAANLLFFIARVATAGFGMWATGTDLKKVIAAGAASSFGCAAPV</sequence>
<evidence type="ECO:0000313" key="3">
    <source>
        <dbReference type="Proteomes" id="UP000620124"/>
    </source>
</evidence>
<keyword evidence="1 2" id="KW-0812">Transmembrane</keyword>
<dbReference type="EMBL" id="JACAZI010000036">
    <property type="protein sequence ID" value="KAF7328419.1"/>
    <property type="molecule type" value="Genomic_DNA"/>
</dbReference>
<dbReference type="AlphaFoldDB" id="A0A8H6WUE4"/>
<organism evidence="2 3">
    <name type="scientific">Mycena venus</name>
    <dbReference type="NCBI Taxonomy" id="2733690"/>
    <lineage>
        <taxon>Eukaryota</taxon>
        <taxon>Fungi</taxon>
        <taxon>Dikarya</taxon>
        <taxon>Basidiomycota</taxon>
        <taxon>Agaricomycotina</taxon>
        <taxon>Agaricomycetes</taxon>
        <taxon>Agaricomycetidae</taxon>
        <taxon>Agaricales</taxon>
        <taxon>Marasmiineae</taxon>
        <taxon>Mycenaceae</taxon>
        <taxon>Mycena</taxon>
    </lineage>
</organism>
<protein>
    <submittedName>
        <fullName evidence="2">Transmembrane amino acid transporter protein-domain-containing protein</fullName>
    </submittedName>
</protein>
<accession>A0A8H6WUE4</accession>
<proteinExistence type="predicted"/>
<dbReference type="OrthoDB" id="40134at2759"/>
<evidence type="ECO:0000313" key="2">
    <source>
        <dbReference type="EMBL" id="KAF7328419.1"/>
    </source>
</evidence>
<feature type="transmembrane region" description="Helical" evidence="1">
    <location>
        <begin position="9"/>
        <end position="34"/>
    </location>
</feature>